<organism evidence="1 2">
    <name type="scientific">Obba rivulosa</name>
    <dbReference type="NCBI Taxonomy" id="1052685"/>
    <lineage>
        <taxon>Eukaryota</taxon>
        <taxon>Fungi</taxon>
        <taxon>Dikarya</taxon>
        <taxon>Basidiomycota</taxon>
        <taxon>Agaricomycotina</taxon>
        <taxon>Agaricomycetes</taxon>
        <taxon>Polyporales</taxon>
        <taxon>Gelatoporiaceae</taxon>
        <taxon>Obba</taxon>
    </lineage>
</organism>
<evidence type="ECO:0000313" key="2">
    <source>
        <dbReference type="Proteomes" id="UP000250043"/>
    </source>
</evidence>
<dbReference type="Proteomes" id="UP000250043">
    <property type="component" value="Unassembled WGS sequence"/>
</dbReference>
<accession>A0A8E2DU89</accession>
<dbReference type="SUPFAM" id="SSF56112">
    <property type="entry name" value="Protein kinase-like (PK-like)"/>
    <property type="match status" value="1"/>
</dbReference>
<dbReference type="Gene3D" id="1.10.510.10">
    <property type="entry name" value="Transferase(Phosphotransferase) domain 1"/>
    <property type="match status" value="1"/>
</dbReference>
<reference evidence="1 2" key="1">
    <citation type="submission" date="2016-07" db="EMBL/GenBank/DDBJ databases">
        <title>Draft genome of the white-rot fungus Obba rivulosa 3A-2.</title>
        <authorList>
            <consortium name="DOE Joint Genome Institute"/>
            <person name="Miettinen O."/>
            <person name="Riley R."/>
            <person name="Acob R."/>
            <person name="Barry K."/>
            <person name="Cullen D."/>
            <person name="De Vries R."/>
            <person name="Hainaut M."/>
            <person name="Hatakka A."/>
            <person name="Henrissat B."/>
            <person name="Hilden K."/>
            <person name="Kuo R."/>
            <person name="Labutti K."/>
            <person name="Lipzen A."/>
            <person name="Makela M.R."/>
            <person name="Sandor L."/>
            <person name="Spatafora J.W."/>
            <person name="Grigoriev I.V."/>
            <person name="Hibbett D.S."/>
        </authorList>
    </citation>
    <scope>NUCLEOTIDE SEQUENCE [LARGE SCALE GENOMIC DNA]</scope>
    <source>
        <strain evidence="1 2">3A-2</strain>
    </source>
</reference>
<dbReference type="InterPro" id="IPR011009">
    <property type="entry name" value="Kinase-like_dom_sf"/>
</dbReference>
<evidence type="ECO:0000313" key="1">
    <source>
        <dbReference type="EMBL" id="OCH96079.1"/>
    </source>
</evidence>
<gene>
    <name evidence="1" type="ORF">OBBRIDRAFT_360920</name>
</gene>
<keyword evidence="2" id="KW-1185">Reference proteome</keyword>
<dbReference type="OrthoDB" id="2687876at2759"/>
<protein>
    <recommendedName>
        <fullName evidence="3">Protein kinase domain-containing protein</fullName>
    </recommendedName>
</protein>
<evidence type="ECO:0008006" key="3">
    <source>
        <dbReference type="Google" id="ProtNLM"/>
    </source>
</evidence>
<dbReference type="EMBL" id="KV722332">
    <property type="protein sequence ID" value="OCH96079.1"/>
    <property type="molecule type" value="Genomic_DNA"/>
</dbReference>
<proteinExistence type="predicted"/>
<dbReference type="AlphaFoldDB" id="A0A8E2DU89"/>
<name>A0A8E2DU89_9APHY</name>
<sequence>MPLRQSVTNALPDGWRVASIDIRHEVKRTIVKAYTDLHTRGIMHGNVRLDNILLHDNQVTLVSLESAATIYRRKGSNLPLCSEADLEEEMLKLKHLLRYEDDRLLDHASEETVGSEDLAKVAWTCTTRQ</sequence>